<sequence>MARPSRLLDILHLLHRQVGVVPGRHMAEQLGMSPRALDRDIATLRSLGAEIEGDAERGYRLTPGIVLAPLHLPVEEVEALLLGVTEVAEHADPDTTRAARNAAARIMAAMTPEQAMAMRSTLSCIDPDAEDHEGGDPLELDAAIREERRMHLVYRDIDGDPSRRIIWPFATGLYNRAEVLIGWCELRGDYRTFRIDRIVSARLLADRYRRRRTVLLREWRRRPDIAHDRYRLYERDVDQG</sequence>
<dbReference type="PANTHER" id="PTHR34580">
    <property type="match status" value="1"/>
</dbReference>
<gene>
    <name evidence="3" type="ORF">GGR48_001599</name>
</gene>
<proteinExistence type="predicted"/>
<dbReference type="InterPro" id="IPR036388">
    <property type="entry name" value="WH-like_DNA-bd_sf"/>
</dbReference>
<feature type="domain" description="WYL" evidence="2">
    <location>
        <begin position="140"/>
        <end position="202"/>
    </location>
</feature>
<dbReference type="InterPro" id="IPR026881">
    <property type="entry name" value="WYL_dom"/>
</dbReference>
<dbReference type="Proteomes" id="UP000538670">
    <property type="component" value="Unassembled WGS sequence"/>
</dbReference>
<accession>A0A7W6AB83</accession>
<protein>
    <submittedName>
        <fullName evidence="3">Putative DNA-binding transcriptional regulator YafY</fullName>
    </submittedName>
</protein>
<name>A0A7W6AB83_9SPHN</name>
<dbReference type="AlphaFoldDB" id="A0A7W6AB83"/>
<dbReference type="InterPro" id="IPR036390">
    <property type="entry name" value="WH_DNA-bd_sf"/>
</dbReference>
<keyword evidence="3" id="KW-0238">DNA-binding</keyword>
<evidence type="ECO:0000313" key="4">
    <source>
        <dbReference type="Proteomes" id="UP000538670"/>
    </source>
</evidence>
<dbReference type="InterPro" id="IPR051534">
    <property type="entry name" value="CBASS_pafABC_assoc_protein"/>
</dbReference>
<dbReference type="GO" id="GO:0003677">
    <property type="term" value="F:DNA binding"/>
    <property type="evidence" value="ECO:0007669"/>
    <property type="project" value="UniProtKB-KW"/>
</dbReference>
<dbReference type="SUPFAM" id="SSF46785">
    <property type="entry name" value="Winged helix' DNA-binding domain"/>
    <property type="match status" value="1"/>
</dbReference>
<dbReference type="Gene3D" id="1.10.10.10">
    <property type="entry name" value="Winged helix-like DNA-binding domain superfamily/Winged helix DNA-binding domain"/>
    <property type="match status" value="1"/>
</dbReference>
<evidence type="ECO:0000259" key="1">
    <source>
        <dbReference type="Pfam" id="PF08279"/>
    </source>
</evidence>
<dbReference type="InterPro" id="IPR013196">
    <property type="entry name" value="HTH_11"/>
</dbReference>
<evidence type="ECO:0000259" key="2">
    <source>
        <dbReference type="Pfam" id="PF13280"/>
    </source>
</evidence>
<comment type="caution">
    <text evidence="3">The sequence shown here is derived from an EMBL/GenBank/DDBJ whole genome shotgun (WGS) entry which is preliminary data.</text>
</comment>
<feature type="domain" description="Helix-turn-helix type 11" evidence="1">
    <location>
        <begin position="6"/>
        <end position="60"/>
    </location>
</feature>
<dbReference type="Pfam" id="PF08279">
    <property type="entry name" value="HTH_11"/>
    <property type="match status" value="1"/>
</dbReference>
<dbReference type="Pfam" id="PF13280">
    <property type="entry name" value="WYL"/>
    <property type="match status" value="1"/>
</dbReference>
<keyword evidence="4" id="KW-1185">Reference proteome</keyword>
<dbReference type="PANTHER" id="PTHR34580:SF3">
    <property type="entry name" value="PROTEIN PAFB"/>
    <property type="match status" value="1"/>
</dbReference>
<dbReference type="EMBL" id="JACIDH010000005">
    <property type="protein sequence ID" value="MBB3879174.1"/>
    <property type="molecule type" value="Genomic_DNA"/>
</dbReference>
<dbReference type="PROSITE" id="PS52050">
    <property type="entry name" value="WYL"/>
    <property type="match status" value="1"/>
</dbReference>
<dbReference type="RefSeq" id="WP_183951375.1">
    <property type="nucleotide sequence ID" value="NZ_JACIDH010000005.1"/>
</dbReference>
<organism evidence="3 4">
    <name type="scientific">Sphingomonas pseudosanguinis</name>
    <dbReference type="NCBI Taxonomy" id="413712"/>
    <lineage>
        <taxon>Bacteria</taxon>
        <taxon>Pseudomonadati</taxon>
        <taxon>Pseudomonadota</taxon>
        <taxon>Alphaproteobacteria</taxon>
        <taxon>Sphingomonadales</taxon>
        <taxon>Sphingomonadaceae</taxon>
        <taxon>Sphingomonas</taxon>
    </lineage>
</organism>
<evidence type="ECO:0000313" key="3">
    <source>
        <dbReference type="EMBL" id="MBB3879174.1"/>
    </source>
</evidence>
<reference evidence="3 4" key="1">
    <citation type="submission" date="2020-08" db="EMBL/GenBank/DDBJ databases">
        <title>Genomic Encyclopedia of Type Strains, Phase IV (KMG-IV): sequencing the most valuable type-strain genomes for metagenomic binning, comparative biology and taxonomic classification.</title>
        <authorList>
            <person name="Goeker M."/>
        </authorList>
    </citation>
    <scope>NUCLEOTIDE SEQUENCE [LARGE SCALE GENOMIC DNA]</scope>
    <source>
        <strain evidence="3 4">DSM 19512</strain>
    </source>
</reference>